<reference evidence="2 3" key="1">
    <citation type="submission" date="2020-04" db="EMBL/GenBank/DDBJ databases">
        <title>Usitatibacter rugosus gen. nov., sp. nov. and Usitatibacter palustris sp. nov., novel members of Usitatibacteraceae fam. nov. within the order Nitrosomonadales isolated from soil.</title>
        <authorList>
            <person name="Huber K.J."/>
            <person name="Neumann-Schaal M."/>
            <person name="Geppert A."/>
            <person name="Luckner M."/>
            <person name="Wanner G."/>
            <person name="Overmann J."/>
        </authorList>
    </citation>
    <scope>NUCLEOTIDE SEQUENCE [LARGE SCALE GENOMIC DNA]</scope>
    <source>
        <strain evidence="2 3">0125_3</strain>
    </source>
</reference>
<name>A0A6M4GTK5_9PROT</name>
<organism evidence="2 3">
    <name type="scientific">Usitatibacter rugosus</name>
    <dbReference type="NCBI Taxonomy" id="2732067"/>
    <lineage>
        <taxon>Bacteria</taxon>
        <taxon>Pseudomonadati</taxon>
        <taxon>Pseudomonadota</taxon>
        <taxon>Betaproteobacteria</taxon>
        <taxon>Nitrosomonadales</taxon>
        <taxon>Usitatibacteraceae</taxon>
        <taxon>Usitatibacter</taxon>
    </lineage>
</organism>
<keyword evidence="1" id="KW-0732">Signal</keyword>
<accession>A0A6M4GTK5</accession>
<proteinExistence type="predicted"/>
<dbReference type="Pfam" id="PF14334">
    <property type="entry name" value="DUF4390"/>
    <property type="match status" value="1"/>
</dbReference>
<protein>
    <recommendedName>
        <fullName evidence="4">DUF4390 domain-containing protein</fullName>
    </recommendedName>
</protein>
<evidence type="ECO:0000256" key="1">
    <source>
        <dbReference type="SAM" id="SignalP"/>
    </source>
</evidence>
<dbReference type="AlphaFoldDB" id="A0A6M4GTK5"/>
<dbReference type="KEGG" id="uru:DSM104443_00012"/>
<keyword evidence="3" id="KW-1185">Reference proteome</keyword>
<dbReference type="InterPro" id="IPR025500">
    <property type="entry name" value="DUF4390"/>
</dbReference>
<evidence type="ECO:0000313" key="3">
    <source>
        <dbReference type="Proteomes" id="UP000501534"/>
    </source>
</evidence>
<feature type="signal peptide" evidence="1">
    <location>
        <begin position="1"/>
        <end position="41"/>
    </location>
</feature>
<gene>
    <name evidence="2" type="ORF">DSM104443_00012</name>
</gene>
<dbReference type="Proteomes" id="UP000501534">
    <property type="component" value="Chromosome"/>
</dbReference>
<dbReference type="EMBL" id="CP053069">
    <property type="protein sequence ID" value="QJR08977.1"/>
    <property type="molecule type" value="Genomic_DNA"/>
</dbReference>
<evidence type="ECO:0000313" key="2">
    <source>
        <dbReference type="EMBL" id="QJR08977.1"/>
    </source>
</evidence>
<sequence>MNTAAAFSSLSRSVTGNPLPSLLRMALAALLFFAAMPFASAQGITIPNAALEQTEDGWKLNADFDIQFSPKLEEAVTRGVPLYFVMEFELSRPRWYWFDEKPVKQSQTYKITYTPLLRQYRLSVGNLYQNFTRFDEVKRVLSRVRGLHVADKGAVKGEGVYQANLRMRLDTGQLPKPFQLNAIASSDWSLNSEWQRWTVTP</sequence>
<evidence type="ECO:0008006" key="4">
    <source>
        <dbReference type="Google" id="ProtNLM"/>
    </source>
</evidence>
<feature type="chain" id="PRO_5027046321" description="DUF4390 domain-containing protein" evidence="1">
    <location>
        <begin position="42"/>
        <end position="201"/>
    </location>
</feature>